<evidence type="ECO:0000256" key="4">
    <source>
        <dbReference type="ARBA" id="ARBA00022692"/>
    </source>
</evidence>
<dbReference type="RefSeq" id="WP_108073639.1">
    <property type="nucleotide sequence ID" value="NZ_CP066701.1"/>
</dbReference>
<evidence type="ECO:0000256" key="7">
    <source>
        <dbReference type="ARBA" id="ARBA00022989"/>
    </source>
</evidence>
<keyword evidence="6 12" id="KW-0067">ATP-binding</keyword>
<keyword evidence="8 9" id="KW-0472">Membrane</keyword>
<dbReference type="GO" id="GO:0005524">
    <property type="term" value="F:ATP binding"/>
    <property type="evidence" value="ECO:0007669"/>
    <property type="project" value="UniProtKB-KW"/>
</dbReference>
<keyword evidence="2" id="KW-0813">Transport</keyword>
<feature type="transmembrane region" description="Helical" evidence="9">
    <location>
        <begin position="20"/>
        <end position="40"/>
    </location>
</feature>
<dbReference type="SMART" id="SM00382">
    <property type="entry name" value="AAA"/>
    <property type="match status" value="1"/>
</dbReference>
<feature type="transmembrane region" description="Helical" evidence="9">
    <location>
        <begin position="141"/>
        <end position="160"/>
    </location>
</feature>
<feature type="domain" description="ABC transmembrane type-1" evidence="11">
    <location>
        <begin position="22"/>
        <end position="311"/>
    </location>
</feature>
<dbReference type="InterPro" id="IPR003439">
    <property type="entry name" value="ABC_transporter-like_ATP-bd"/>
</dbReference>
<keyword evidence="3" id="KW-1003">Cell membrane</keyword>
<dbReference type="KEGG" id="hspo:JGZ69_05485"/>
<evidence type="ECO:0000256" key="5">
    <source>
        <dbReference type="ARBA" id="ARBA00022741"/>
    </source>
</evidence>
<dbReference type="Pfam" id="PF00005">
    <property type="entry name" value="ABC_tran"/>
    <property type="match status" value="1"/>
</dbReference>
<evidence type="ECO:0000256" key="6">
    <source>
        <dbReference type="ARBA" id="ARBA00022840"/>
    </source>
</evidence>
<dbReference type="InterPro" id="IPR011527">
    <property type="entry name" value="ABC1_TM_dom"/>
</dbReference>
<dbReference type="InterPro" id="IPR003593">
    <property type="entry name" value="AAA+_ATPase"/>
</dbReference>
<evidence type="ECO:0000259" key="10">
    <source>
        <dbReference type="PROSITE" id="PS50893"/>
    </source>
</evidence>
<dbReference type="CDD" id="cd03228">
    <property type="entry name" value="ABCC_MRP_Like"/>
    <property type="match status" value="1"/>
</dbReference>
<evidence type="ECO:0000256" key="3">
    <source>
        <dbReference type="ARBA" id="ARBA00022475"/>
    </source>
</evidence>
<dbReference type="Gene3D" id="1.20.1560.10">
    <property type="entry name" value="ABC transporter type 1, transmembrane domain"/>
    <property type="match status" value="1"/>
</dbReference>
<dbReference type="PROSITE" id="PS00211">
    <property type="entry name" value="ABC_TRANSPORTER_1"/>
    <property type="match status" value="1"/>
</dbReference>
<dbReference type="InterPro" id="IPR017871">
    <property type="entry name" value="ABC_transporter-like_CS"/>
</dbReference>
<sequence>MGKKVFKLVSNVIAYNAKKWFFISIIINIILGFIPLSIIWLSKQIINQVALIIQLGTINIKILAILLISELIVLGIREILPNLQNIVDAECEQNLDIVLSLKVTEKSSSVPLSYFDNSDFHNHLERIHFNKGSRFMTPVKALLRIFQNAITVVLLLLFLINIDWKLAIITSLISLPVLILHMFFGKKQFTLMKFQTPAARESFYFSTLLNSRGSASEIRLFQLKDKFIKKWEFLTKKNNGEILNLVKKREKAIALLNFLSLAIHAIISVYLINLSRKKVIDIGGFVSVLQTVQNTSRALNEISTNIAQIYRESLYINDLISFLNYEDPSYIKSSKTENFPVKMKQGIEVENVSFKYPYSDTLALDNISFNIKPGERVAIVGDNGSGKTTLVKCIMGLYQIDNGKISFDGVPLNKIKEEDVYKKITVIFQDFMKYNFSLRENIVLNSNAFTGNENSENKLIHVTKQTGAYDFVKNYPKQFDTILGKLFAKGEDLSGGQWQKIALSRALYKDGEIFILDEPTSALDPLSELEVYEKFDELTKGKTTIFISHRMASTRLADKIIVLKQGKIVEIGNHHELLTNNGEYAKMFKMQSKWFETAI</sequence>
<dbReference type="InterPro" id="IPR027417">
    <property type="entry name" value="P-loop_NTPase"/>
</dbReference>
<dbReference type="EMBL" id="CP066701">
    <property type="protein sequence ID" value="QQX26322.1"/>
    <property type="molecule type" value="Genomic_DNA"/>
</dbReference>
<evidence type="ECO:0000313" key="13">
    <source>
        <dbReference type="Proteomes" id="UP000595512"/>
    </source>
</evidence>
<gene>
    <name evidence="12" type="ORF">JGZ69_05485</name>
</gene>
<evidence type="ECO:0000313" key="12">
    <source>
        <dbReference type="EMBL" id="QQX26322.1"/>
    </source>
</evidence>
<comment type="subcellular location">
    <subcellularLocation>
        <location evidence="1">Cell membrane</location>
        <topology evidence="1">Multi-pass membrane protein</topology>
    </subcellularLocation>
</comment>
<evidence type="ECO:0000256" key="8">
    <source>
        <dbReference type="ARBA" id="ARBA00023136"/>
    </source>
</evidence>
<feature type="transmembrane region" description="Helical" evidence="9">
    <location>
        <begin position="252"/>
        <end position="272"/>
    </location>
</feature>
<accession>A0AB37HFI0</accession>
<dbReference type="PANTHER" id="PTHR43394:SF1">
    <property type="entry name" value="ATP-BINDING CASSETTE SUB-FAMILY B MEMBER 10, MITOCHONDRIAL"/>
    <property type="match status" value="1"/>
</dbReference>
<feature type="domain" description="ABC transporter" evidence="10">
    <location>
        <begin position="347"/>
        <end position="590"/>
    </location>
</feature>
<dbReference type="SUPFAM" id="SSF90123">
    <property type="entry name" value="ABC transporter transmembrane region"/>
    <property type="match status" value="1"/>
</dbReference>
<dbReference type="GeneID" id="62500591"/>
<dbReference type="GO" id="GO:0016887">
    <property type="term" value="F:ATP hydrolysis activity"/>
    <property type="evidence" value="ECO:0007669"/>
    <property type="project" value="InterPro"/>
</dbReference>
<feature type="transmembrane region" description="Helical" evidence="9">
    <location>
        <begin position="52"/>
        <end position="76"/>
    </location>
</feature>
<feature type="transmembrane region" description="Helical" evidence="9">
    <location>
        <begin position="166"/>
        <end position="184"/>
    </location>
</feature>
<keyword evidence="5" id="KW-0547">Nucleotide-binding</keyword>
<dbReference type="PANTHER" id="PTHR43394">
    <property type="entry name" value="ATP-DEPENDENT PERMEASE MDL1, MITOCHONDRIAL"/>
    <property type="match status" value="1"/>
</dbReference>
<evidence type="ECO:0000259" key="11">
    <source>
        <dbReference type="PROSITE" id="PS50929"/>
    </source>
</evidence>
<dbReference type="PROSITE" id="PS50929">
    <property type="entry name" value="ABC_TM1F"/>
    <property type="match status" value="1"/>
</dbReference>
<dbReference type="PROSITE" id="PS50893">
    <property type="entry name" value="ABC_TRANSPORTER_2"/>
    <property type="match status" value="1"/>
</dbReference>
<keyword evidence="7 9" id="KW-1133">Transmembrane helix</keyword>
<dbReference type="SUPFAM" id="SSF52540">
    <property type="entry name" value="P-loop containing nucleoside triphosphate hydrolases"/>
    <property type="match status" value="1"/>
</dbReference>
<dbReference type="GO" id="GO:0005886">
    <property type="term" value="C:plasma membrane"/>
    <property type="evidence" value="ECO:0007669"/>
    <property type="project" value="UniProtKB-SubCell"/>
</dbReference>
<keyword evidence="4 9" id="KW-0812">Transmembrane</keyword>
<organism evidence="12 13">
    <name type="scientific">Heyndrickxia sporothermodurans</name>
    <dbReference type="NCBI Taxonomy" id="46224"/>
    <lineage>
        <taxon>Bacteria</taxon>
        <taxon>Bacillati</taxon>
        <taxon>Bacillota</taxon>
        <taxon>Bacilli</taxon>
        <taxon>Bacillales</taxon>
        <taxon>Bacillaceae</taxon>
        <taxon>Heyndrickxia</taxon>
    </lineage>
</organism>
<evidence type="ECO:0000256" key="1">
    <source>
        <dbReference type="ARBA" id="ARBA00004651"/>
    </source>
</evidence>
<protein>
    <submittedName>
        <fullName evidence="12">ABC transporter ATP-binding protein</fullName>
    </submittedName>
</protein>
<dbReference type="Proteomes" id="UP000595512">
    <property type="component" value="Chromosome"/>
</dbReference>
<name>A0AB37HFI0_9BACI</name>
<reference evidence="12 13" key="1">
    <citation type="submission" date="2020-12" db="EMBL/GenBank/DDBJ databases">
        <title>Taxonomic evaluation of the Bacillus sporothermodurans group of bacteria based on whole genome sequences.</title>
        <authorList>
            <person name="Fiedler G."/>
            <person name="Herbstmann A.-D."/>
            <person name="Doll E."/>
            <person name="Wenning M."/>
            <person name="Brinks E."/>
            <person name="Kabisch J."/>
            <person name="Breitenwieser F."/>
            <person name="Lappann M."/>
            <person name="Boehnlein C."/>
            <person name="Franz C."/>
        </authorList>
    </citation>
    <scope>NUCLEOTIDE SEQUENCE [LARGE SCALE GENOMIC DNA]</scope>
    <source>
        <strain evidence="12 13">DSM 10599</strain>
    </source>
</reference>
<dbReference type="GO" id="GO:0015421">
    <property type="term" value="F:ABC-type oligopeptide transporter activity"/>
    <property type="evidence" value="ECO:0007669"/>
    <property type="project" value="TreeGrafter"/>
</dbReference>
<evidence type="ECO:0000256" key="9">
    <source>
        <dbReference type="SAM" id="Phobius"/>
    </source>
</evidence>
<dbReference type="Gene3D" id="3.40.50.300">
    <property type="entry name" value="P-loop containing nucleotide triphosphate hydrolases"/>
    <property type="match status" value="1"/>
</dbReference>
<dbReference type="InterPro" id="IPR039421">
    <property type="entry name" value="Type_1_exporter"/>
</dbReference>
<proteinExistence type="predicted"/>
<dbReference type="AlphaFoldDB" id="A0AB37HFI0"/>
<evidence type="ECO:0000256" key="2">
    <source>
        <dbReference type="ARBA" id="ARBA00022448"/>
    </source>
</evidence>
<dbReference type="InterPro" id="IPR036640">
    <property type="entry name" value="ABC1_TM_sf"/>
</dbReference>
<dbReference type="FunFam" id="3.40.50.300:FF:000221">
    <property type="entry name" value="Multidrug ABC transporter ATP-binding protein"/>
    <property type="match status" value="1"/>
</dbReference>